<accession>D6AL86</accession>
<sequence length="311" mass="32255">MARSGQAMSDGEGTVAGADDAAADDALLVLTAMLLTPSRFPSVLGDDYVAACDALALEPYEEGYGLILGQDSAGARWTVVVEDTSQVAVAIAAWDCGMEHDLSPDERSMVCALPGWPMDLAVSAPGVPDPHDPDTDGEGPAPLAPPDAEAWGPAQRRLGADEIAAQWSAWREQIDDTLFPLPGTTGEPGSDAEGQVANDAEADADARDGTGADQENDPSSFPRHPGVRRALSEATAYTKTPPPPGRIRSSYASADVRTLRVDGPGWSMVARTDDIALFLLDEEPGTVIPVGRGTSLPGLLTALDGLAAQGL</sequence>
<gene>
    <name evidence="2" type="ORF">SSGG_06766</name>
</gene>
<protein>
    <submittedName>
        <fullName evidence="2">Integral membrane protein</fullName>
    </submittedName>
</protein>
<dbReference type="EMBL" id="DS999644">
    <property type="protein sequence ID" value="EFE79399.2"/>
    <property type="molecule type" value="Genomic_DNA"/>
</dbReference>
<evidence type="ECO:0000256" key="1">
    <source>
        <dbReference type="SAM" id="MobiDB-lite"/>
    </source>
</evidence>
<evidence type="ECO:0000313" key="2">
    <source>
        <dbReference type="EMBL" id="EFE79399.2"/>
    </source>
</evidence>
<feature type="region of interest" description="Disordered" evidence="1">
    <location>
        <begin position="122"/>
        <end position="151"/>
    </location>
</feature>
<dbReference type="AlphaFoldDB" id="D6AL86"/>
<reference evidence="3" key="2">
    <citation type="submission" date="2008-12" db="EMBL/GenBank/DDBJ databases">
        <title>Annotation of Streptomyces roseosporus strain NRRL 15998.</title>
        <authorList>
            <consortium name="The Broad Institute Genome Sequencing Platform"/>
            <consortium name="Broad Institute Microbial Sequencing Center"/>
            <person name="Fischbach M."/>
            <person name="Ward D."/>
            <person name="Young S."/>
            <person name="Kodira C.D."/>
            <person name="Zeng Q."/>
            <person name="Koehrsen M."/>
            <person name="Godfrey P."/>
            <person name="Alvarado L."/>
            <person name="Berlin A.M."/>
            <person name="Borenstein D."/>
            <person name="Chen Z."/>
            <person name="Engels R."/>
            <person name="Freedman E."/>
            <person name="Gellesch M."/>
            <person name="Goldberg J."/>
            <person name="Griggs A."/>
            <person name="Gujja S."/>
            <person name="Heiman D.I."/>
            <person name="Hepburn T.A."/>
            <person name="Howarth C."/>
            <person name="Jen D."/>
            <person name="Larson L."/>
            <person name="Lewis B."/>
            <person name="Mehta T."/>
            <person name="Park D."/>
            <person name="Pearson M."/>
            <person name="Roberts A."/>
            <person name="Saif S."/>
            <person name="Shea T.D."/>
            <person name="Shenoy N."/>
            <person name="Sisk P."/>
            <person name="Stolte C."/>
            <person name="Sykes S.N."/>
            <person name="Walk T."/>
            <person name="White J."/>
            <person name="Yandava C."/>
            <person name="Straight P."/>
            <person name="Clardy J."/>
            <person name="Hung D."/>
            <person name="Kolter R."/>
            <person name="Mekalanos J."/>
            <person name="Walker S."/>
            <person name="Walsh C.T."/>
            <person name="Wieland B.L.C."/>
            <person name="Ilzarbe M."/>
            <person name="Galagan J."/>
            <person name="Nusbaum C."/>
            <person name="Birren B."/>
        </authorList>
    </citation>
    <scope>NUCLEOTIDE SEQUENCE [LARGE SCALE GENOMIC DNA]</scope>
    <source>
        <strain evidence="3">NRRL 15998</strain>
    </source>
</reference>
<evidence type="ECO:0000313" key="3">
    <source>
        <dbReference type="Proteomes" id="UP000003986"/>
    </source>
</evidence>
<reference evidence="3" key="1">
    <citation type="submission" date="2008-10" db="EMBL/GenBank/DDBJ databases">
        <authorList>
            <person name="Molnar K."/>
        </authorList>
    </citation>
    <scope>NUCLEOTIDE SEQUENCE [LARGE SCALE GENOMIC DNA]</scope>
    <source>
        <strain evidence="3">NRRL 15998</strain>
    </source>
</reference>
<feature type="region of interest" description="Disordered" evidence="1">
    <location>
        <begin position="200"/>
        <end position="228"/>
    </location>
</feature>
<name>D6AL86_STRFL</name>
<organism evidence="2 3">
    <name type="scientific">Streptomyces filamentosus NRRL 15998</name>
    <dbReference type="NCBI Taxonomy" id="457431"/>
    <lineage>
        <taxon>Bacteria</taxon>
        <taxon>Bacillati</taxon>
        <taxon>Actinomycetota</taxon>
        <taxon>Actinomycetes</taxon>
        <taxon>Kitasatosporales</taxon>
        <taxon>Streptomycetaceae</taxon>
        <taxon>Streptomyces</taxon>
    </lineage>
</organism>
<dbReference type="Proteomes" id="UP000003986">
    <property type="component" value="Unassembled WGS sequence"/>
</dbReference>
<proteinExistence type="predicted"/>